<dbReference type="OrthoDB" id="3540489at2759"/>
<evidence type="ECO:0000313" key="2">
    <source>
        <dbReference type="EMBL" id="CAG8949437.1"/>
    </source>
</evidence>
<keyword evidence="3" id="KW-1185">Reference proteome</keyword>
<gene>
    <name evidence="2" type="ORF">HYFRA_00005066</name>
</gene>
<comment type="caution">
    <text evidence="2">The sequence shown here is derived from an EMBL/GenBank/DDBJ whole genome shotgun (WGS) entry which is preliminary data.</text>
</comment>
<accession>A0A9N9KPV7</accession>
<name>A0A9N9KPV7_9HELO</name>
<protein>
    <submittedName>
        <fullName evidence="2">Uncharacterized protein</fullName>
    </submittedName>
</protein>
<reference evidence="2" key="1">
    <citation type="submission" date="2021-07" db="EMBL/GenBank/DDBJ databases">
        <authorList>
            <person name="Durling M."/>
        </authorList>
    </citation>
    <scope>NUCLEOTIDE SEQUENCE</scope>
</reference>
<organism evidence="2 3">
    <name type="scientific">Hymenoscyphus fraxineus</name>
    <dbReference type="NCBI Taxonomy" id="746836"/>
    <lineage>
        <taxon>Eukaryota</taxon>
        <taxon>Fungi</taxon>
        <taxon>Dikarya</taxon>
        <taxon>Ascomycota</taxon>
        <taxon>Pezizomycotina</taxon>
        <taxon>Leotiomycetes</taxon>
        <taxon>Helotiales</taxon>
        <taxon>Helotiaceae</taxon>
        <taxon>Hymenoscyphus</taxon>
    </lineage>
</organism>
<dbReference type="Proteomes" id="UP000696280">
    <property type="component" value="Unassembled WGS sequence"/>
</dbReference>
<dbReference type="EMBL" id="CAJVRL010000002">
    <property type="protein sequence ID" value="CAG8949437.1"/>
    <property type="molecule type" value="Genomic_DNA"/>
</dbReference>
<evidence type="ECO:0000313" key="3">
    <source>
        <dbReference type="Proteomes" id="UP000696280"/>
    </source>
</evidence>
<sequence length="320" mass="34942">MVPPRKLPCDSTSSNETYFPRVSILQTCKLINAEATPIFYSINRFVVSLRNCSPAAPAYFPDLTGTALERPFLHKNLSSMPRKPNFQLSYFRWSTLAQIKSLSFISGNNSGFVEDVGERSNMGGTGLPPMHALPLTHDAGGGVNMDTTGVAPMNASPSTNDTAANTNPDTSTNEPATRHDGSYLRPRPSFECTGLDILARFSVSDRQYSPGGPDDYMALSLSNWVSMKVMRAELNAFQKELEVMMRTVPLPAHAVPPMLPLPTSIQPIHTSLMMEMDFLAGISPEVREIGHPTAAGPIHPLHGNAWDAEEHEATQDDDVD</sequence>
<feature type="compositionally biased region" description="Low complexity" evidence="1">
    <location>
        <begin position="154"/>
        <end position="173"/>
    </location>
</feature>
<proteinExistence type="predicted"/>
<dbReference type="AlphaFoldDB" id="A0A9N9KPV7"/>
<feature type="region of interest" description="Disordered" evidence="1">
    <location>
        <begin position="153"/>
        <end position="185"/>
    </location>
</feature>
<evidence type="ECO:0000256" key="1">
    <source>
        <dbReference type="SAM" id="MobiDB-lite"/>
    </source>
</evidence>